<dbReference type="OrthoDB" id="9809348at2"/>
<reference evidence="1 2" key="2">
    <citation type="submission" date="2018-03" db="EMBL/GenBank/DDBJ databases">
        <title>The ancient ancestry and fast evolution of plastids.</title>
        <authorList>
            <person name="Moore K.R."/>
            <person name="Magnabosco C."/>
            <person name="Momper L."/>
            <person name="Gold D.A."/>
            <person name="Bosak T."/>
            <person name="Fournier G.P."/>
        </authorList>
    </citation>
    <scope>NUCLEOTIDE SEQUENCE [LARGE SCALE GENOMIC DNA]</scope>
    <source>
        <strain evidence="1 2">ULC007</strain>
    </source>
</reference>
<reference evidence="1 2" key="1">
    <citation type="submission" date="2018-02" db="EMBL/GenBank/DDBJ databases">
        <authorList>
            <person name="Cohen D.B."/>
            <person name="Kent A.D."/>
        </authorList>
    </citation>
    <scope>NUCLEOTIDE SEQUENCE [LARGE SCALE GENOMIC DNA]</scope>
    <source>
        <strain evidence="1 2">ULC007</strain>
    </source>
</reference>
<sequence>MTQFCYLSSDVFQSLTAYPGEADEQRAALVGFQKHLAKPLDPTVGIAAVSELGQLYKNGHSS</sequence>
<dbReference type="RefSeq" id="WP_073070136.1">
    <property type="nucleotide sequence ID" value="NZ_MPPI01000005.1"/>
</dbReference>
<dbReference type="EMBL" id="PVWG01000005">
    <property type="protein sequence ID" value="PSB20668.1"/>
    <property type="molecule type" value="Genomic_DNA"/>
</dbReference>
<dbReference type="Proteomes" id="UP000238634">
    <property type="component" value="Unassembled WGS sequence"/>
</dbReference>
<organism evidence="1 2">
    <name type="scientific">Phormidesmis priestleyi ULC007</name>
    <dbReference type="NCBI Taxonomy" id="1920490"/>
    <lineage>
        <taxon>Bacteria</taxon>
        <taxon>Bacillati</taxon>
        <taxon>Cyanobacteriota</taxon>
        <taxon>Cyanophyceae</taxon>
        <taxon>Leptolyngbyales</taxon>
        <taxon>Leptolyngbyaceae</taxon>
        <taxon>Phormidesmis</taxon>
    </lineage>
</organism>
<comment type="caution">
    <text evidence="1">The sequence shown here is derived from an EMBL/GenBank/DDBJ whole genome shotgun (WGS) entry which is preliminary data.</text>
</comment>
<protein>
    <submittedName>
        <fullName evidence="1">Uncharacterized protein</fullName>
    </submittedName>
</protein>
<gene>
    <name evidence="1" type="ORF">C7B65_07150</name>
</gene>
<dbReference type="AlphaFoldDB" id="A0A2T1DJI5"/>
<name>A0A2T1DJI5_9CYAN</name>
<evidence type="ECO:0000313" key="1">
    <source>
        <dbReference type="EMBL" id="PSB20668.1"/>
    </source>
</evidence>
<proteinExistence type="predicted"/>
<evidence type="ECO:0000313" key="2">
    <source>
        <dbReference type="Proteomes" id="UP000238634"/>
    </source>
</evidence>
<keyword evidence="2" id="KW-1185">Reference proteome</keyword>
<accession>A0A2T1DJI5</accession>